<reference evidence="7" key="1">
    <citation type="submission" date="2021-06" db="EMBL/GenBank/DDBJ databases">
        <authorList>
            <person name="Hodson N. C."/>
            <person name="Mongue J. A."/>
            <person name="Jaron S. K."/>
        </authorList>
    </citation>
    <scope>NUCLEOTIDE SEQUENCE</scope>
</reference>
<dbReference type="GO" id="GO:0008237">
    <property type="term" value="F:metallopeptidase activity"/>
    <property type="evidence" value="ECO:0007669"/>
    <property type="project" value="InterPro"/>
</dbReference>
<keyword evidence="2" id="KW-0732">Signal</keyword>
<dbReference type="AlphaFoldDB" id="A0A8J2PLJ1"/>
<name>A0A8J2PLJ1_9HEXA</name>
<evidence type="ECO:0000256" key="4">
    <source>
        <dbReference type="ARBA" id="ARBA00023180"/>
    </source>
</evidence>
<evidence type="ECO:0000256" key="6">
    <source>
        <dbReference type="PROSITE-ProRule" id="PRU01355"/>
    </source>
</evidence>
<dbReference type="GO" id="GO:0005886">
    <property type="term" value="C:plasma membrane"/>
    <property type="evidence" value="ECO:0007669"/>
    <property type="project" value="TreeGrafter"/>
</dbReference>
<evidence type="ECO:0000256" key="3">
    <source>
        <dbReference type="ARBA" id="ARBA00023157"/>
    </source>
</evidence>
<organism evidence="7 8">
    <name type="scientific">Allacma fusca</name>
    <dbReference type="NCBI Taxonomy" id="39272"/>
    <lineage>
        <taxon>Eukaryota</taxon>
        <taxon>Metazoa</taxon>
        <taxon>Ecdysozoa</taxon>
        <taxon>Arthropoda</taxon>
        <taxon>Hexapoda</taxon>
        <taxon>Collembola</taxon>
        <taxon>Symphypleona</taxon>
        <taxon>Sminthuridae</taxon>
        <taxon>Allacma</taxon>
    </lineage>
</organism>
<evidence type="ECO:0000256" key="5">
    <source>
        <dbReference type="PIRSR" id="PIRSR601548-4"/>
    </source>
</evidence>
<keyword evidence="4" id="KW-0325">Glycoprotein</keyword>
<dbReference type="PANTHER" id="PTHR10514">
    <property type="entry name" value="ANGIOTENSIN-CONVERTING ENZYME"/>
    <property type="match status" value="1"/>
</dbReference>
<evidence type="ECO:0000256" key="2">
    <source>
        <dbReference type="ARBA" id="ARBA00022729"/>
    </source>
</evidence>
<keyword evidence="3 5" id="KW-1015">Disulfide bond</keyword>
<dbReference type="GO" id="GO:0008241">
    <property type="term" value="F:peptidyl-dipeptidase activity"/>
    <property type="evidence" value="ECO:0007669"/>
    <property type="project" value="InterPro"/>
</dbReference>
<dbReference type="EMBL" id="CAJVCH010419674">
    <property type="protein sequence ID" value="CAG7818399.1"/>
    <property type="molecule type" value="Genomic_DNA"/>
</dbReference>
<dbReference type="GO" id="GO:0006508">
    <property type="term" value="P:proteolysis"/>
    <property type="evidence" value="ECO:0007669"/>
    <property type="project" value="InterPro"/>
</dbReference>
<evidence type="ECO:0000313" key="8">
    <source>
        <dbReference type="Proteomes" id="UP000708208"/>
    </source>
</evidence>
<proteinExistence type="inferred from homology"/>
<feature type="non-terminal residue" evidence="7">
    <location>
        <position position="1"/>
    </location>
</feature>
<sequence>MSWCNKVTKADWAYNTDLNNSTAEDASNDVNVQFSKFVLQEWVSTISQFDYESFDETDLTKRQFKFLNAIGSAALPDAELKEYNQVLSSMTKIYSNGKVCPYRQQNCNIEKEGLSLNPDLEDIIAHSVNYDELSYVWARWRDASGKPIRQLYQRYVELSNNAAKLNVQHQSPVISKP</sequence>
<comment type="caution">
    <text evidence="7">The sequence shown here is derived from an EMBL/GenBank/DDBJ whole genome shotgun (WGS) entry which is preliminary data.</text>
</comment>
<feature type="disulfide bond" evidence="5">
    <location>
        <begin position="100"/>
        <end position="107"/>
    </location>
</feature>
<evidence type="ECO:0000313" key="7">
    <source>
        <dbReference type="EMBL" id="CAG7818399.1"/>
    </source>
</evidence>
<dbReference type="Pfam" id="PF01401">
    <property type="entry name" value="Peptidase_M2"/>
    <property type="match status" value="1"/>
</dbReference>
<protein>
    <submittedName>
        <fullName evidence="7">Uncharacterized protein</fullName>
    </submittedName>
</protein>
<evidence type="ECO:0000256" key="1">
    <source>
        <dbReference type="ARBA" id="ARBA00008139"/>
    </source>
</evidence>
<keyword evidence="8" id="KW-1185">Reference proteome</keyword>
<comment type="similarity">
    <text evidence="1 6">Belongs to the peptidase M2 family.</text>
</comment>
<dbReference type="PROSITE" id="PS52011">
    <property type="entry name" value="PEPTIDASE_M2"/>
    <property type="match status" value="1"/>
</dbReference>
<gene>
    <name evidence="7" type="ORF">AFUS01_LOCUS28905</name>
</gene>
<comment type="caution">
    <text evidence="6">Lacks conserved residue(s) required for the propagation of feature annotation.</text>
</comment>
<accession>A0A8J2PLJ1</accession>
<dbReference type="PANTHER" id="PTHR10514:SF27">
    <property type="entry name" value="ANGIOTENSIN-CONVERTING ENZYME"/>
    <property type="match status" value="1"/>
</dbReference>
<dbReference type="OrthoDB" id="10029630at2759"/>
<dbReference type="InterPro" id="IPR001548">
    <property type="entry name" value="Peptidase_M2"/>
</dbReference>
<dbReference type="Proteomes" id="UP000708208">
    <property type="component" value="Unassembled WGS sequence"/>
</dbReference>